<evidence type="ECO:0000313" key="1">
    <source>
        <dbReference type="EMBL" id="VVC45832.1"/>
    </source>
</evidence>
<accession>A0A5E4NLK2</accession>
<protein>
    <submittedName>
        <fullName evidence="1">Uncharacterized protein</fullName>
    </submittedName>
</protein>
<keyword evidence="2" id="KW-1185">Reference proteome</keyword>
<reference evidence="1 2" key="1">
    <citation type="submission" date="2019-08" db="EMBL/GenBank/DDBJ databases">
        <authorList>
            <person name="Alioto T."/>
            <person name="Alioto T."/>
            <person name="Gomez Garrido J."/>
        </authorList>
    </citation>
    <scope>NUCLEOTIDE SEQUENCE [LARGE SCALE GENOMIC DNA]</scope>
</reference>
<sequence>MECVVGDSASTNFIKSGNSTRFADWRFIHRARLNLVPLNGSSTWRTSDRRCRQCRYIKESLFYVVKHCILYTALYLARHNTIVAGTRYQVISENPVVGSQRPHAPGSGDQEEECGVHCVDVTIPFNN</sequence>
<gene>
    <name evidence="1" type="ORF">CINCED_3A019200</name>
</gene>
<dbReference type="OrthoDB" id="6629078at2759"/>
<dbReference type="AlphaFoldDB" id="A0A5E4NLK2"/>
<dbReference type="Proteomes" id="UP000325440">
    <property type="component" value="Unassembled WGS sequence"/>
</dbReference>
<name>A0A5E4NLK2_9HEMI</name>
<organism evidence="1 2">
    <name type="scientific">Cinara cedri</name>
    <dbReference type="NCBI Taxonomy" id="506608"/>
    <lineage>
        <taxon>Eukaryota</taxon>
        <taxon>Metazoa</taxon>
        <taxon>Ecdysozoa</taxon>
        <taxon>Arthropoda</taxon>
        <taxon>Hexapoda</taxon>
        <taxon>Insecta</taxon>
        <taxon>Pterygota</taxon>
        <taxon>Neoptera</taxon>
        <taxon>Paraneoptera</taxon>
        <taxon>Hemiptera</taxon>
        <taxon>Sternorrhyncha</taxon>
        <taxon>Aphidomorpha</taxon>
        <taxon>Aphidoidea</taxon>
        <taxon>Aphididae</taxon>
        <taxon>Lachninae</taxon>
        <taxon>Cinara</taxon>
    </lineage>
</organism>
<proteinExistence type="predicted"/>
<evidence type="ECO:0000313" key="2">
    <source>
        <dbReference type="Proteomes" id="UP000325440"/>
    </source>
</evidence>
<dbReference type="EMBL" id="CABPRJ010002414">
    <property type="protein sequence ID" value="VVC45832.1"/>
    <property type="molecule type" value="Genomic_DNA"/>
</dbReference>